<name>A0AAV4Q7B3_9ARAC</name>
<evidence type="ECO:0000313" key="1">
    <source>
        <dbReference type="EMBL" id="GIY04499.1"/>
    </source>
</evidence>
<dbReference type="AlphaFoldDB" id="A0AAV4Q7B3"/>
<accession>A0AAV4Q7B3</accession>
<organism evidence="1 2">
    <name type="scientific">Caerostris darwini</name>
    <dbReference type="NCBI Taxonomy" id="1538125"/>
    <lineage>
        <taxon>Eukaryota</taxon>
        <taxon>Metazoa</taxon>
        <taxon>Ecdysozoa</taxon>
        <taxon>Arthropoda</taxon>
        <taxon>Chelicerata</taxon>
        <taxon>Arachnida</taxon>
        <taxon>Araneae</taxon>
        <taxon>Araneomorphae</taxon>
        <taxon>Entelegynae</taxon>
        <taxon>Araneoidea</taxon>
        <taxon>Araneidae</taxon>
        <taxon>Caerostris</taxon>
    </lineage>
</organism>
<protein>
    <submittedName>
        <fullName evidence="1">Uncharacterized protein</fullName>
    </submittedName>
</protein>
<evidence type="ECO:0000313" key="2">
    <source>
        <dbReference type="Proteomes" id="UP001054837"/>
    </source>
</evidence>
<comment type="caution">
    <text evidence="1">The sequence shown here is derived from an EMBL/GenBank/DDBJ whole genome shotgun (WGS) entry which is preliminary data.</text>
</comment>
<reference evidence="1 2" key="1">
    <citation type="submission" date="2021-06" db="EMBL/GenBank/DDBJ databases">
        <title>Caerostris darwini draft genome.</title>
        <authorList>
            <person name="Kono N."/>
            <person name="Arakawa K."/>
        </authorList>
    </citation>
    <scope>NUCLEOTIDE SEQUENCE [LARGE SCALE GENOMIC DNA]</scope>
</reference>
<keyword evidence="2" id="KW-1185">Reference proteome</keyword>
<dbReference type="EMBL" id="BPLQ01003930">
    <property type="protein sequence ID" value="GIY04499.1"/>
    <property type="molecule type" value="Genomic_DNA"/>
</dbReference>
<gene>
    <name evidence="1" type="ORF">CDAR_252941</name>
</gene>
<proteinExistence type="predicted"/>
<dbReference type="Proteomes" id="UP001054837">
    <property type="component" value="Unassembled WGS sequence"/>
</dbReference>
<sequence length="119" mass="13359">MKVEHDSNIQYNTQRPSITGLTFTDLGFSLNLFCRPCDLLESPTVLVTFSNQRAFFARTPTNNSVVQDTCTVCIFLLSTISFVLDFQLSYVRLYFFSPSLIAILEQSTPSPLGKAHPLT</sequence>